<reference evidence="2 3" key="1">
    <citation type="journal article" date="2012" name="PLoS Pathog.">
        <title>Diverse lifestyles and strategies of plant pathogenesis encoded in the genomes of eighteen Dothideomycetes fungi.</title>
        <authorList>
            <person name="Ohm R.A."/>
            <person name="Feau N."/>
            <person name="Henrissat B."/>
            <person name="Schoch C.L."/>
            <person name="Horwitz B.A."/>
            <person name="Barry K.W."/>
            <person name="Condon B.J."/>
            <person name="Copeland A.C."/>
            <person name="Dhillon B."/>
            <person name="Glaser F."/>
            <person name="Hesse C.N."/>
            <person name="Kosti I."/>
            <person name="LaButti K."/>
            <person name="Lindquist E.A."/>
            <person name="Lucas S."/>
            <person name="Salamov A.A."/>
            <person name="Bradshaw R.E."/>
            <person name="Ciuffetti L."/>
            <person name="Hamelin R.C."/>
            <person name="Kema G.H.J."/>
            <person name="Lawrence C."/>
            <person name="Scott J.A."/>
            <person name="Spatafora J.W."/>
            <person name="Turgeon B.G."/>
            <person name="de Wit P.J.G.M."/>
            <person name="Zhong S."/>
            <person name="Goodwin S.B."/>
            <person name="Grigoriev I.V."/>
        </authorList>
    </citation>
    <scope>NUCLEOTIDE SEQUENCE [LARGE SCALE GENOMIC DNA]</scope>
    <source>
        <strain evidence="2 3">SO2202</strain>
    </source>
</reference>
<feature type="region of interest" description="Disordered" evidence="1">
    <location>
        <begin position="117"/>
        <end position="157"/>
    </location>
</feature>
<dbReference type="HOGENOM" id="CLU_816762_0_0_1"/>
<evidence type="ECO:0008006" key="4">
    <source>
        <dbReference type="Google" id="ProtNLM"/>
    </source>
</evidence>
<feature type="compositionally biased region" description="Low complexity" evidence="1">
    <location>
        <begin position="144"/>
        <end position="157"/>
    </location>
</feature>
<evidence type="ECO:0000313" key="3">
    <source>
        <dbReference type="Proteomes" id="UP000016931"/>
    </source>
</evidence>
<proteinExistence type="predicted"/>
<evidence type="ECO:0000313" key="2">
    <source>
        <dbReference type="EMBL" id="EMF11466.1"/>
    </source>
</evidence>
<dbReference type="eggNOG" id="ENOG502RA09">
    <property type="taxonomic scope" value="Eukaryota"/>
</dbReference>
<dbReference type="AlphaFoldDB" id="M3CEJ4"/>
<keyword evidence="3" id="KW-1185">Reference proteome</keyword>
<dbReference type="GeneID" id="27903281"/>
<dbReference type="RefSeq" id="XP_016759587.1">
    <property type="nucleotide sequence ID" value="XM_016906144.1"/>
</dbReference>
<feature type="compositionally biased region" description="Low complexity" evidence="1">
    <location>
        <begin position="122"/>
        <end position="137"/>
    </location>
</feature>
<dbReference type="STRING" id="692275.M3CEJ4"/>
<dbReference type="EMBL" id="KB456266">
    <property type="protein sequence ID" value="EMF11466.1"/>
    <property type="molecule type" value="Genomic_DNA"/>
</dbReference>
<dbReference type="SUPFAM" id="SSF81383">
    <property type="entry name" value="F-box domain"/>
    <property type="match status" value="1"/>
</dbReference>
<gene>
    <name evidence="2" type="ORF">SEPMUDRAFT_150393</name>
</gene>
<evidence type="ECO:0000256" key="1">
    <source>
        <dbReference type="SAM" id="MobiDB-lite"/>
    </source>
</evidence>
<name>M3CEJ4_SPHMS</name>
<sequence>MAAATATLDTGELLELILLNLDTRTLLLSQRVDRRWHYIIRHSKMLQKKLFLLPTNTFDEILELGLLDAAKSERYNILDATSHRSKQFLEHIVILNDLLFDTTREWKLRNVAFADPAKRSGSNSNSNSNSNNNNNNNNHDHPHNTNNNTNNNYTNTNTMTFIPSWQRMLLTQPPPSTGKGDVMFWFEDAHDHDELCEGVNTLGDMMQKIYVKEASLTGFDVDWKSAAVRPVKHAVDGTYYMKLLAQRQRDCDVAAKQEEEEMLLLQKKKKRGRGRSRGGMGAVGQSSERFEEFFEEEIPRGGFYGGGNGDGNEVMTTTTITVATHDDATWPCEGAEFAML</sequence>
<dbReference type="InterPro" id="IPR036047">
    <property type="entry name" value="F-box-like_dom_sf"/>
</dbReference>
<organism evidence="2 3">
    <name type="scientific">Sphaerulina musiva (strain SO2202)</name>
    <name type="common">Poplar stem canker fungus</name>
    <name type="synonym">Septoria musiva</name>
    <dbReference type="NCBI Taxonomy" id="692275"/>
    <lineage>
        <taxon>Eukaryota</taxon>
        <taxon>Fungi</taxon>
        <taxon>Dikarya</taxon>
        <taxon>Ascomycota</taxon>
        <taxon>Pezizomycotina</taxon>
        <taxon>Dothideomycetes</taxon>
        <taxon>Dothideomycetidae</taxon>
        <taxon>Mycosphaerellales</taxon>
        <taxon>Mycosphaerellaceae</taxon>
        <taxon>Sphaerulina</taxon>
    </lineage>
</organism>
<accession>M3CEJ4</accession>
<dbReference type="OrthoDB" id="3800738at2759"/>
<dbReference type="Proteomes" id="UP000016931">
    <property type="component" value="Unassembled WGS sequence"/>
</dbReference>
<protein>
    <recommendedName>
        <fullName evidence="4">F-box domain-containing protein</fullName>
    </recommendedName>
</protein>